<dbReference type="AlphaFoldDB" id="B6H6Y4"/>
<accession>B6H6Y4</accession>
<dbReference type="HOGENOM" id="CLU_1409220_0_0_1"/>
<gene>
    <name evidence="1" type="ORF">Pc16g00810</name>
    <name evidence="1" type="ORF">PCH_Pc16g00810</name>
</gene>
<evidence type="ECO:0000313" key="1">
    <source>
        <dbReference type="EMBL" id="CAP92751.1"/>
    </source>
</evidence>
<dbReference type="VEuPathDB" id="FungiDB:PCH_Pc16g00810"/>
<sequence>MAPNSLTLSTSSSPTARPNSFPSFFSPFRFPVPCFPRPSSSSSTTPGLSTHNIYPALHRVLPALHVHDPWTSTGAQEDGALSVIEGLHFAEEERGEGEEGKFEAETRSLELGALNWIGKLSWDIILEMRELELLCIICTEEKKTDILLSYHRHLRHQCIRICHGRIRVECSISRLLRLASTYLATPYSVNYTG</sequence>
<proteinExistence type="predicted"/>
<name>B6H6Y4_PENRW</name>
<protein>
    <submittedName>
        <fullName evidence="1">Uncharacterized protein</fullName>
    </submittedName>
</protein>
<dbReference type="Proteomes" id="UP000000724">
    <property type="component" value="Contig Pc00c16"/>
</dbReference>
<keyword evidence="2" id="KW-1185">Reference proteome</keyword>
<reference evidence="1 2" key="1">
    <citation type="journal article" date="2008" name="Nat. Biotechnol.">
        <title>Genome sequencing and analysis of the filamentous fungus Penicillium chrysogenum.</title>
        <authorList>
            <person name="van den Berg M.A."/>
            <person name="Albang R."/>
            <person name="Albermann K."/>
            <person name="Badger J.H."/>
            <person name="Daran J.-M."/>
            <person name="Driessen A.J.M."/>
            <person name="Garcia-Estrada C."/>
            <person name="Fedorova N.D."/>
            <person name="Harris D.M."/>
            <person name="Heijne W.H.M."/>
            <person name="Joardar V.S."/>
            <person name="Kiel J.A.K.W."/>
            <person name="Kovalchuk A."/>
            <person name="Martin J.F."/>
            <person name="Nierman W.C."/>
            <person name="Nijland J.G."/>
            <person name="Pronk J.T."/>
            <person name="Roubos J.A."/>
            <person name="van der Klei I.J."/>
            <person name="van Peij N.N.M.E."/>
            <person name="Veenhuis M."/>
            <person name="von Doehren H."/>
            <person name="Wagner C."/>
            <person name="Wortman J.R."/>
            <person name="Bovenberg R.A.L."/>
        </authorList>
    </citation>
    <scope>NUCLEOTIDE SEQUENCE [LARGE SCALE GENOMIC DNA]</scope>
    <source>
        <strain evidence="2">ATCC 28089 / DSM 1075 / NRRL 1951 / Wisconsin 54-1255</strain>
    </source>
</reference>
<dbReference type="EMBL" id="AM920431">
    <property type="protein sequence ID" value="CAP92751.1"/>
    <property type="molecule type" value="Genomic_DNA"/>
</dbReference>
<evidence type="ECO:0000313" key="2">
    <source>
        <dbReference type="Proteomes" id="UP000000724"/>
    </source>
</evidence>
<organism evidence="1 2">
    <name type="scientific">Penicillium rubens (strain ATCC 28089 / DSM 1075 / NRRL 1951 / Wisconsin 54-1255)</name>
    <name type="common">Penicillium chrysogenum</name>
    <dbReference type="NCBI Taxonomy" id="500485"/>
    <lineage>
        <taxon>Eukaryota</taxon>
        <taxon>Fungi</taxon>
        <taxon>Dikarya</taxon>
        <taxon>Ascomycota</taxon>
        <taxon>Pezizomycotina</taxon>
        <taxon>Eurotiomycetes</taxon>
        <taxon>Eurotiomycetidae</taxon>
        <taxon>Eurotiales</taxon>
        <taxon>Aspergillaceae</taxon>
        <taxon>Penicillium</taxon>
        <taxon>Penicillium chrysogenum species complex</taxon>
    </lineage>
</organism>